<feature type="compositionally biased region" description="Basic and acidic residues" evidence="7">
    <location>
        <begin position="289"/>
        <end position="298"/>
    </location>
</feature>
<name>A0A420XWF4_9PEZI</name>
<feature type="compositionally biased region" description="Polar residues" evidence="7">
    <location>
        <begin position="986"/>
        <end position="995"/>
    </location>
</feature>
<dbReference type="InterPro" id="IPR036236">
    <property type="entry name" value="Znf_C2H2_sf"/>
</dbReference>
<dbReference type="PROSITE" id="PS00463">
    <property type="entry name" value="ZN2_CY6_FUNGAL_1"/>
    <property type="match status" value="1"/>
</dbReference>
<dbReference type="GO" id="GO:0003677">
    <property type="term" value="F:DNA binding"/>
    <property type="evidence" value="ECO:0007669"/>
    <property type="project" value="InterPro"/>
</dbReference>
<dbReference type="GO" id="GO:0006351">
    <property type="term" value="P:DNA-templated transcription"/>
    <property type="evidence" value="ECO:0007669"/>
    <property type="project" value="InterPro"/>
</dbReference>
<evidence type="ECO:0000256" key="4">
    <source>
        <dbReference type="ARBA" id="ARBA00023163"/>
    </source>
</evidence>
<dbReference type="OrthoDB" id="10018191at2759"/>
<sequence>MSAPLPAPPAEATLDRHQCPDCSRSFKRLEHLRRHQLGHDERSKTACSVCSKRFSRSDIRKRHESTHRANQSYPEQLRACLECARMKARCNRAIPCLRCSSKSLSCIYPVERPAWEQSSLPGTPESTRPTVAAPAGLNGPGIPRDVSRVHEPGQPLLPELGDMSALSNEPGTMLCPLHQWRRGEKDHSAIPSFSCPYCDAAQLTERPPIYPAPATLQGGSDTNCLVGSSSINWLPTNYDMTVDYSSLLLVAPTPAGSVPSLYPDSLSSFRSPSGLLDNLVQDSSQSEETTQHETRDNRNMQLTVASHPNDDQEKFPPSDLAGSPAGTVSTASQISVAFNSRISDRGYLYATSTKGTRVPCNVRSKNTPEITLGCTPLAAVSQGTPELFNRIDNQFPDLSRCSCPPCEGQPSSRTIDEKTYAEILTHFRRLCLDNDSVQHRYSHSQFPPLNHLNFFTCLFFRHFSPILPVYHDMVTDLNGHWILALAIAAIGSQYTETEEFSRCVVPMHEFLRRAIAAELEAGGRPLHNLHVVEALVLSHVGMAYFGSPMASMVRRGLLIDVMNGLSLPSPSPSDETMRRTSENGAEDPHTQFVELWWRRWLVEETKRRLGYAVWLIDCMSRYHFGLEPLFSLESAQWDLPDDRLWTAQNAEVWLERRNRCSRNSTLSAAVHKLFVDRQMKADLGEYSNLLLLHGVFRHIFRIRDDSKRTLYTWDPSAQKLSSDDIDDDDGSNPSPIQRDALTKWQSAAMDCVDVLHWSANSTIGQLSGAEHATVFHLQFSRVVLCSPYERLRVIAEYLGSLTQGRQGGSRWTIEDAVKAENEVLQWAQQDEYKARLAALHCGSLFWHARRYSRRAFYEPLSVFLATLVLWACSSYAPRVPLMLPDDLRDEDGSYGVSHPSFLHLDRPMDDEMVQFFVRFGRPCVMRAYVAGVGNIYGIEGSVRILREGRKLLDAVSLAWGRTAEYSQLLEAVEKYTLECRMRDPAQESSNPSVSLTHCPPSPLDC</sequence>
<feature type="compositionally biased region" description="Polar residues" evidence="7">
    <location>
        <begin position="116"/>
        <end position="129"/>
    </location>
</feature>
<dbReference type="Proteomes" id="UP000275385">
    <property type="component" value="Unassembled WGS sequence"/>
</dbReference>
<gene>
    <name evidence="10" type="ORF">DL546_000332</name>
</gene>
<dbReference type="PROSITE" id="PS00028">
    <property type="entry name" value="ZINC_FINGER_C2H2_1"/>
    <property type="match status" value="2"/>
</dbReference>
<proteinExistence type="predicted"/>
<evidence type="ECO:0000256" key="6">
    <source>
        <dbReference type="PROSITE-ProRule" id="PRU00042"/>
    </source>
</evidence>
<dbReference type="GO" id="GO:0008270">
    <property type="term" value="F:zinc ion binding"/>
    <property type="evidence" value="ECO:0007669"/>
    <property type="project" value="UniProtKB-KW"/>
</dbReference>
<evidence type="ECO:0000313" key="11">
    <source>
        <dbReference type="Proteomes" id="UP000275385"/>
    </source>
</evidence>
<dbReference type="Pfam" id="PF00172">
    <property type="entry name" value="Zn_clus"/>
    <property type="match status" value="1"/>
</dbReference>
<dbReference type="SUPFAM" id="SSF57667">
    <property type="entry name" value="beta-beta-alpha zinc fingers"/>
    <property type="match status" value="1"/>
</dbReference>
<dbReference type="CDD" id="cd00067">
    <property type="entry name" value="GAL4"/>
    <property type="match status" value="1"/>
</dbReference>
<feature type="domain" description="C2H2-type" evidence="9">
    <location>
        <begin position="17"/>
        <end position="44"/>
    </location>
</feature>
<evidence type="ECO:0000256" key="7">
    <source>
        <dbReference type="SAM" id="MobiDB-lite"/>
    </source>
</evidence>
<feature type="domain" description="Zn(2)-C6 fungal-type" evidence="8">
    <location>
        <begin position="79"/>
        <end position="108"/>
    </location>
</feature>
<dbReference type="AlphaFoldDB" id="A0A420XWF4"/>
<dbReference type="Pfam" id="PF04082">
    <property type="entry name" value="Fungal_trans"/>
    <property type="match status" value="1"/>
</dbReference>
<evidence type="ECO:0000259" key="8">
    <source>
        <dbReference type="PROSITE" id="PS50048"/>
    </source>
</evidence>
<dbReference type="InterPro" id="IPR036864">
    <property type="entry name" value="Zn2-C6_fun-type_DNA-bd_sf"/>
</dbReference>
<dbReference type="SMART" id="SM00066">
    <property type="entry name" value="GAL4"/>
    <property type="match status" value="1"/>
</dbReference>
<evidence type="ECO:0000256" key="2">
    <source>
        <dbReference type="ARBA" id="ARBA00022833"/>
    </source>
</evidence>
<reference evidence="10 11" key="1">
    <citation type="submission" date="2018-08" db="EMBL/GenBank/DDBJ databases">
        <title>Draft genome of the lignicolous fungus Coniochaeta pulveracea.</title>
        <authorList>
            <person name="Borstlap C.J."/>
            <person name="De Witt R.N."/>
            <person name="Botha A."/>
            <person name="Volschenk H."/>
        </authorList>
    </citation>
    <scope>NUCLEOTIDE SEQUENCE [LARGE SCALE GENOMIC DNA]</scope>
    <source>
        <strain evidence="10 11">CAB683</strain>
    </source>
</reference>
<feature type="region of interest" description="Disordered" evidence="7">
    <location>
        <begin position="116"/>
        <end position="155"/>
    </location>
</feature>
<evidence type="ECO:0000256" key="1">
    <source>
        <dbReference type="ARBA" id="ARBA00022723"/>
    </source>
</evidence>
<dbReference type="Gene3D" id="4.10.240.10">
    <property type="entry name" value="Zn(2)-C6 fungal-type DNA-binding domain"/>
    <property type="match status" value="1"/>
</dbReference>
<protein>
    <submittedName>
        <fullName evidence="10">Uncharacterized protein</fullName>
    </submittedName>
</protein>
<keyword evidence="3" id="KW-0805">Transcription regulation</keyword>
<keyword evidence="2" id="KW-0862">Zinc</keyword>
<keyword evidence="5" id="KW-0539">Nucleus</keyword>
<keyword evidence="4" id="KW-0804">Transcription</keyword>
<keyword evidence="11" id="KW-1185">Reference proteome</keyword>
<keyword evidence="6" id="KW-0863">Zinc-finger</keyword>
<dbReference type="CDD" id="cd12148">
    <property type="entry name" value="fungal_TF_MHR"/>
    <property type="match status" value="1"/>
</dbReference>
<keyword evidence="1" id="KW-0479">Metal-binding</keyword>
<evidence type="ECO:0000256" key="3">
    <source>
        <dbReference type="ARBA" id="ARBA00023015"/>
    </source>
</evidence>
<dbReference type="GO" id="GO:0000981">
    <property type="term" value="F:DNA-binding transcription factor activity, RNA polymerase II-specific"/>
    <property type="evidence" value="ECO:0007669"/>
    <property type="project" value="InterPro"/>
</dbReference>
<accession>A0A420XWF4</accession>
<dbReference type="PANTHER" id="PTHR47660">
    <property type="entry name" value="TRANSCRIPTION FACTOR WITH C2H2 AND ZN(2)-CYS(6) DNA BINDING DOMAIN (EUROFUNG)-RELATED-RELATED"/>
    <property type="match status" value="1"/>
</dbReference>
<dbReference type="InterPro" id="IPR001138">
    <property type="entry name" value="Zn2Cys6_DnaBD"/>
</dbReference>
<dbReference type="Gene3D" id="3.30.160.60">
    <property type="entry name" value="Classic Zinc Finger"/>
    <property type="match status" value="1"/>
</dbReference>
<feature type="domain" description="C2H2-type" evidence="9">
    <location>
        <begin position="45"/>
        <end position="72"/>
    </location>
</feature>
<dbReference type="SMART" id="SM00355">
    <property type="entry name" value="ZnF_C2H2"/>
    <property type="match status" value="2"/>
</dbReference>
<evidence type="ECO:0000256" key="5">
    <source>
        <dbReference type="ARBA" id="ARBA00023242"/>
    </source>
</evidence>
<evidence type="ECO:0000259" key="9">
    <source>
        <dbReference type="PROSITE" id="PS50157"/>
    </source>
</evidence>
<dbReference type="EMBL" id="QVQW01000127">
    <property type="protein sequence ID" value="RKU40004.1"/>
    <property type="molecule type" value="Genomic_DNA"/>
</dbReference>
<dbReference type="PROSITE" id="PS50048">
    <property type="entry name" value="ZN2_CY6_FUNGAL_2"/>
    <property type="match status" value="1"/>
</dbReference>
<organism evidence="10 11">
    <name type="scientific">Coniochaeta pulveracea</name>
    <dbReference type="NCBI Taxonomy" id="177199"/>
    <lineage>
        <taxon>Eukaryota</taxon>
        <taxon>Fungi</taxon>
        <taxon>Dikarya</taxon>
        <taxon>Ascomycota</taxon>
        <taxon>Pezizomycotina</taxon>
        <taxon>Sordariomycetes</taxon>
        <taxon>Sordariomycetidae</taxon>
        <taxon>Coniochaetales</taxon>
        <taxon>Coniochaetaceae</taxon>
        <taxon>Coniochaeta</taxon>
    </lineage>
</organism>
<dbReference type="InterPro" id="IPR007219">
    <property type="entry name" value="XnlR_reg_dom"/>
</dbReference>
<dbReference type="PROSITE" id="PS50157">
    <property type="entry name" value="ZINC_FINGER_C2H2_2"/>
    <property type="match status" value="2"/>
</dbReference>
<feature type="region of interest" description="Disordered" evidence="7">
    <location>
        <begin position="983"/>
        <end position="1005"/>
    </location>
</feature>
<dbReference type="STRING" id="177199.A0A420XWF4"/>
<comment type="caution">
    <text evidence="10">The sequence shown here is derived from an EMBL/GenBank/DDBJ whole genome shotgun (WGS) entry which is preliminary data.</text>
</comment>
<dbReference type="PANTHER" id="PTHR47660:SF7">
    <property type="entry name" value="TRANSCRIPTION FACTOR WITH C2H2 AND ZN(2)-CYS(6) DNA BINDING DOMAIN (EUROFUNG)"/>
    <property type="match status" value="1"/>
</dbReference>
<dbReference type="SUPFAM" id="SSF57701">
    <property type="entry name" value="Zn2/Cys6 DNA-binding domain"/>
    <property type="match status" value="1"/>
</dbReference>
<evidence type="ECO:0000313" key="10">
    <source>
        <dbReference type="EMBL" id="RKU40004.1"/>
    </source>
</evidence>
<dbReference type="InterPro" id="IPR013087">
    <property type="entry name" value="Znf_C2H2_type"/>
</dbReference>
<feature type="region of interest" description="Disordered" evidence="7">
    <location>
        <begin position="273"/>
        <end position="326"/>
    </location>
</feature>